<evidence type="ECO:0000313" key="7">
    <source>
        <dbReference type="Proteomes" id="UP000280271"/>
    </source>
</evidence>
<reference evidence="6 7" key="1">
    <citation type="submission" date="2018-09" db="EMBL/GenBank/DDBJ databases">
        <title>The draft genome of Acinetobacter sp. strains.</title>
        <authorList>
            <person name="Qin J."/>
            <person name="Feng Y."/>
            <person name="Zong Z."/>
        </authorList>
    </citation>
    <scope>NUCLEOTIDE SEQUENCE [LARGE SCALE GENOMIC DNA]</scope>
    <source>
        <strain evidence="6 7">WCHAc060005</strain>
    </source>
</reference>
<evidence type="ECO:0000256" key="3">
    <source>
        <dbReference type="ARBA" id="ARBA00023082"/>
    </source>
</evidence>
<dbReference type="SUPFAM" id="SSF88659">
    <property type="entry name" value="Sigma3 and sigma4 domains of RNA polymerase sigma factors"/>
    <property type="match status" value="1"/>
</dbReference>
<dbReference type="Gene3D" id="1.10.1740.10">
    <property type="match status" value="1"/>
</dbReference>
<organism evidence="6 7">
    <name type="scientific">Acinetobacter chengduensis</name>
    <dbReference type="NCBI Taxonomy" id="2420890"/>
    <lineage>
        <taxon>Bacteria</taxon>
        <taxon>Pseudomonadati</taxon>
        <taxon>Pseudomonadota</taxon>
        <taxon>Gammaproteobacteria</taxon>
        <taxon>Moraxellales</taxon>
        <taxon>Moraxellaceae</taxon>
        <taxon>Acinetobacter</taxon>
    </lineage>
</organism>
<dbReference type="Gene3D" id="1.10.10.10">
    <property type="entry name" value="Winged helix-like DNA-binding domain superfamily/Winged helix DNA-binding domain"/>
    <property type="match status" value="1"/>
</dbReference>
<keyword evidence="3" id="KW-0731">Sigma factor</keyword>
<accession>A0ABX9TV58</accession>
<dbReference type="InterPro" id="IPR013249">
    <property type="entry name" value="RNA_pol_sigma70_r4_t2"/>
</dbReference>
<evidence type="ECO:0000313" key="6">
    <source>
        <dbReference type="EMBL" id="RLL20432.1"/>
    </source>
</evidence>
<dbReference type="SUPFAM" id="SSF88946">
    <property type="entry name" value="Sigma2 domain of RNA polymerase sigma factors"/>
    <property type="match status" value="1"/>
</dbReference>
<dbReference type="InterPro" id="IPR036388">
    <property type="entry name" value="WH-like_DNA-bd_sf"/>
</dbReference>
<dbReference type="InterPro" id="IPR039425">
    <property type="entry name" value="RNA_pol_sigma-70-like"/>
</dbReference>
<evidence type="ECO:0000256" key="4">
    <source>
        <dbReference type="ARBA" id="ARBA00023163"/>
    </source>
</evidence>
<dbReference type="EMBL" id="RCHC01000013">
    <property type="protein sequence ID" value="RLL20432.1"/>
    <property type="molecule type" value="Genomic_DNA"/>
</dbReference>
<dbReference type="Proteomes" id="UP000280271">
    <property type="component" value="Unassembled WGS sequence"/>
</dbReference>
<keyword evidence="4" id="KW-0804">Transcription</keyword>
<keyword evidence="2" id="KW-0805">Transcription regulation</keyword>
<dbReference type="PANTHER" id="PTHR43133:SF63">
    <property type="entry name" value="RNA POLYMERASE SIGMA FACTOR FECI-RELATED"/>
    <property type="match status" value="1"/>
</dbReference>
<sequence>MTTSANSANRHLVQYYDELVDYIGLKIGNRQLAKDVVQETYLRIFQRPNQFDDLVHPIAFLKKVSLHIAFDILKKHKTYDKYFESLDIEDHVFYEIDHESTYLSIPELSVAREQYAQLILTRISSLPPACQDVFLLIQFYGMTQVEVAEQIAISRTMVIKHFTRALQQFADLFDSEYD</sequence>
<name>A0ABX9TV58_9GAMM</name>
<comment type="similarity">
    <text evidence="1">Belongs to the sigma-70 factor family. ECF subfamily.</text>
</comment>
<evidence type="ECO:0000256" key="1">
    <source>
        <dbReference type="ARBA" id="ARBA00010641"/>
    </source>
</evidence>
<gene>
    <name evidence="6" type="ORF">D9K81_12320</name>
</gene>
<proteinExistence type="inferred from homology"/>
<comment type="caution">
    <text evidence="6">The sequence shown here is derived from an EMBL/GenBank/DDBJ whole genome shotgun (WGS) entry which is preliminary data.</text>
</comment>
<dbReference type="InterPro" id="IPR013324">
    <property type="entry name" value="RNA_pol_sigma_r3/r4-like"/>
</dbReference>
<dbReference type="InterPro" id="IPR013325">
    <property type="entry name" value="RNA_pol_sigma_r2"/>
</dbReference>
<feature type="domain" description="RNA polymerase sigma factor 70 region 4 type 2" evidence="5">
    <location>
        <begin position="117"/>
        <end position="168"/>
    </location>
</feature>
<evidence type="ECO:0000259" key="5">
    <source>
        <dbReference type="Pfam" id="PF08281"/>
    </source>
</evidence>
<dbReference type="Pfam" id="PF08281">
    <property type="entry name" value="Sigma70_r4_2"/>
    <property type="match status" value="1"/>
</dbReference>
<keyword evidence="7" id="KW-1185">Reference proteome</keyword>
<dbReference type="InterPro" id="IPR014284">
    <property type="entry name" value="RNA_pol_sigma-70_dom"/>
</dbReference>
<evidence type="ECO:0000256" key="2">
    <source>
        <dbReference type="ARBA" id="ARBA00023015"/>
    </source>
</evidence>
<dbReference type="PANTHER" id="PTHR43133">
    <property type="entry name" value="RNA POLYMERASE ECF-TYPE SIGMA FACTO"/>
    <property type="match status" value="1"/>
</dbReference>
<dbReference type="NCBIfam" id="TIGR02937">
    <property type="entry name" value="sigma70-ECF"/>
    <property type="match status" value="1"/>
</dbReference>
<dbReference type="RefSeq" id="WP_120375040.1">
    <property type="nucleotide sequence ID" value="NZ_RCHC01000013.1"/>
</dbReference>
<protein>
    <submittedName>
        <fullName evidence="6">Sigma-70 family RNA polymerase sigma factor</fullName>
    </submittedName>
</protein>